<sequence>MIDENRKKAIEAIPVHEQPQPVGLPGPDEVTIKSEQLYSILKSGKLKVMILDARPGKDYLESHINYPACISIPEECISPGQSANVLEQNLPSASRAVWSERAAMELIVMLDWSSTAVIPGKTLHLLKTILLKWDIKVQYARQPLALLGGYEDWLLKYPAFTTNHLAVPPSQNSMLDDMLDAEEPTENQRRDCLCRLCIR</sequence>
<reference evidence="1 2" key="1">
    <citation type="journal article" date="2015" name="Nat. Commun.">
        <title>Outbred genome sequencing and CRISPR/Cas9 gene editing in butterflies.</title>
        <authorList>
            <person name="Li X."/>
            <person name="Fan D."/>
            <person name="Zhang W."/>
            <person name="Liu G."/>
            <person name="Zhang L."/>
            <person name="Zhao L."/>
            <person name="Fang X."/>
            <person name="Chen L."/>
            <person name="Dong Y."/>
            <person name="Chen Y."/>
            <person name="Ding Y."/>
            <person name="Zhao R."/>
            <person name="Feng M."/>
            <person name="Zhu Y."/>
            <person name="Feng Y."/>
            <person name="Jiang X."/>
            <person name="Zhu D."/>
            <person name="Xiang H."/>
            <person name="Feng X."/>
            <person name="Li S."/>
            <person name="Wang J."/>
            <person name="Zhang G."/>
            <person name="Kronforst M.R."/>
            <person name="Wang W."/>
        </authorList>
    </citation>
    <scope>NUCLEOTIDE SEQUENCE [LARGE SCALE GENOMIC DNA]</scope>
    <source>
        <strain evidence="1">Ya'a_city_454_Pm</strain>
        <tissue evidence="1">Whole body</tissue>
    </source>
</reference>
<dbReference type="SUPFAM" id="SSF52821">
    <property type="entry name" value="Rhodanese/Cell cycle control phosphatase"/>
    <property type="match status" value="1"/>
</dbReference>
<accession>A0A0N1PJW6</accession>
<evidence type="ECO:0000313" key="1">
    <source>
        <dbReference type="EMBL" id="KPJ21178.1"/>
    </source>
</evidence>
<organism evidence="1 2">
    <name type="scientific">Papilio machaon</name>
    <name type="common">Old World swallowtail butterfly</name>
    <dbReference type="NCBI Taxonomy" id="76193"/>
    <lineage>
        <taxon>Eukaryota</taxon>
        <taxon>Metazoa</taxon>
        <taxon>Ecdysozoa</taxon>
        <taxon>Arthropoda</taxon>
        <taxon>Hexapoda</taxon>
        <taxon>Insecta</taxon>
        <taxon>Pterygota</taxon>
        <taxon>Neoptera</taxon>
        <taxon>Endopterygota</taxon>
        <taxon>Lepidoptera</taxon>
        <taxon>Glossata</taxon>
        <taxon>Ditrysia</taxon>
        <taxon>Papilionoidea</taxon>
        <taxon>Papilionidae</taxon>
        <taxon>Papilioninae</taxon>
        <taxon>Papilio</taxon>
    </lineage>
</organism>
<dbReference type="STRING" id="76193.A0A0N1PJW6"/>
<dbReference type="InterPro" id="IPR036873">
    <property type="entry name" value="Rhodanese-like_dom_sf"/>
</dbReference>
<dbReference type="AlphaFoldDB" id="A0A0N1PJW6"/>
<name>A0A0N1PJW6_PAPMA</name>
<keyword evidence="1" id="KW-0378">Hydrolase</keyword>
<dbReference type="InParanoid" id="A0A0N1PJW6"/>
<dbReference type="Gene3D" id="3.40.250.10">
    <property type="entry name" value="Rhodanese-like domain"/>
    <property type="match status" value="1"/>
</dbReference>
<evidence type="ECO:0000313" key="2">
    <source>
        <dbReference type="Proteomes" id="UP000053240"/>
    </source>
</evidence>
<dbReference type="Proteomes" id="UP000053240">
    <property type="component" value="Unassembled WGS sequence"/>
</dbReference>
<proteinExistence type="predicted"/>
<comment type="caution">
    <text evidence="1">The sequence shown here is derived from an EMBL/GenBank/DDBJ whole genome shotgun (WGS) entry which is preliminary data.</text>
</comment>
<dbReference type="EMBL" id="LADJ01028320">
    <property type="protein sequence ID" value="KPJ21178.1"/>
    <property type="molecule type" value="Genomic_DNA"/>
</dbReference>
<gene>
    <name evidence="1" type="ORF">RR48_00577</name>
</gene>
<protein>
    <submittedName>
        <fullName evidence="1">Ubiquitin carboxyl-terminal hydrolase 8</fullName>
    </submittedName>
</protein>
<keyword evidence="2" id="KW-1185">Reference proteome</keyword>
<dbReference type="GO" id="GO:0016787">
    <property type="term" value="F:hydrolase activity"/>
    <property type="evidence" value="ECO:0007669"/>
    <property type="project" value="UniProtKB-KW"/>
</dbReference>